<reference evidence="1" key="1">
    <citation type="journal article" date="2021" name="Proc. Natl. Acad. Sci. U.S.A.">
        <title>A Catalog of Tens of Thousands of Viruses from Human Metagenomes Reveals Hidden Associations with Chronic Diseases.</title>
        <authorList>
            <person name="Tisza M.J."/>
            <person name="Buck C.B."/>
        </authorList>
    </citation>
    <scope>NUCLEOTIDE SEQUENCE</scope>
    <source>
        <strain evidence="1">CtLl75</strain>
    </source>
</reference>
<proteinExistence type="predicted"/>
<protein>
    <submittedName>
        <fullName evidence="1">Uncharacterized protein</fullName>
    </submittedName>
</protein>
<sequence length="33" mass="3696">MLVGNNSLQFVFAFALITTSLIKPVDFMYGNPF</sequence>
<evidence type="ECO:0000313" key="1">
    <source>
        <dbReference type="EMBL" id="DAE28370.1"/>
    </source>
</evidence>
<organism evidence="1">
    <name type="scientific">virus sp. ctLl75</name>
    <dbReference type="NCBI Taxonomy" id="2828249"/>
    <lineage>
        <taxon>Viruses</taxon>
    </lineage>
</organism>
<accession>A0A8S5RB35</accession>
<name>A0A8S5RB35_9VIRU</name>
<dbReference type="EMBL" id="BK059085">
    <property type="protein sequence ID" value="DAE28370.1"/>
    <property type="molecule type" value="Genomic_DNA"/>
</dbReference>